<protein>
    <submittedName>
        <fullName evidence="1">Uncharacterized protein</fullName>
    </submittedName>
</protein>
<accession>A0A2P2QJL4</accession>
<reference evidence="1" key="1">
    <citation type="submission" date="2018-02" db="EMBL/GenBank/DDBJ databases">
        <title>Rhizophora mucronata_Transcriptome.</title>
        <authorList>
            <person name="Meera S.P."/>
            <person name="Sreeshan A."/>
            <person name="Augustine A."/>
        </authorList>
    </citation>
    <scope>NUCLEOTIDE SEQUENCE</scope>
    <source>
        <tissue evidence="1">Leaf</tissue>
    </source>
</reference>
<name>A0A2P2QJL4_RHIMU</name>
<evidence type="ECO:0000313" key="1">
    <source>
        <dbReference type="EMBL" id="MBX67218.1"/>
    </source>
</evidence>
<dbReference type="EMBL" id="GGEC01086734">
    <property type="protein sequence ID" value="MBX67218.1"/>
    <property type="molecule type" value="Transcribed_RNA"/>
</dbReference>
<proteinExistence type="predicted"/>
<sequence length="12" mass="1353">MSFPTPDFKLGL</sequence>
<organism evidence="1">
    <name type="scientific">Rhizophora mucronata</name>
    <name type="common">Asiatic mangrove</name>
    <dbReference type="NCBI Taxonomy" id="61149"/>
    <lineage>
        <taxon>Eukaryota</taxon>
        <taxon>Viridiplantae</taxon>
        <taxon>Streptophyta</taxon>
        <taxon>Embryophyta</taxon>
        <taxon>Tracheophyta</taxon>
        <taxon>Spermatophyta</taxon>
        <taxon>Magnoliopsida</taxon>
        <taxon>eudicotyledons</taxon>
        <taxon>Gunneridae</taxon>
        <taxon>Pentapetalae</taxon>
        <taxon>rosids</taxon>
        <taxon>fabids</taxon>
        <taxon>Malpighiales</taxon>
        <taxon>Rhizophoraceae</taxon>
        <taxon>Rhizophora</taxon>
    </lineage>
</organism>